<organism evidence="2 3">
    <name type="scientific">Phaeodactylibacter luteus</name>
    <dbReference type="NCBI Taxonomy" id="1564516"/>
    <lineage>
        <taxon>Bacteria</taxon>
        <taxon>Pseudomonadati</taxon>
        <taxon>Bacteroidota</taxon>
        <taxon>Saprospiria</taxon>
        <taxon>Saprospirales</taxon>
        <taxon>Haliscomenobacteraceae</taxon>
        <taxon>Phaeodactylibacter</taxon>
    </lineage>
</organism>
<sequence>MLRKWFFSCTIALLLAPLAHAQEPVLLQNASFEGEPGYSRIPAGWYFFGEAGQTPPDIHPHHHLYPSLPLLPPRDGHTYLGLVLREDGTSEGLGQALSRPMQAGSCYQLMLYTARPKFYLALSKSTMQLTNFNQSGRLQAMAGSEHGQPEQTLWEGPANTINDWQPIYFSFKAEKSYTHFFLKAVHNNGATAYDGGIFIDQLSPIWPVDCETLAPVPATAAQWVGEPFSIAALNRLLGHPIFTADNQLENALLHLPNGDFLQGNPVFWQIAQWLANNPKAKARMAGPNPALWQHELHYLMKAAGASPKRYRIKRGVPLGKKWIAGDRFYLKWKP</sequence>
<dbReference type="EMBL" id="VOOR01000009">
    <property type="protein sequence ID" value="TXB65599.1"/>
    <property type="molecule type" value="Genomic_DNA"/>
</dbReference>
<keyword evidence="1" id="KW-0732">Signal</keyword>
<feature type="signal peptide" evidence="1">
    <location>
        <begin position="1"/>
        <end position="21"/>
    </location>
</feature>
<name>A0A5C6RUE8_9BACT</name>
<dbReference type="AlphaFoldDB" id="A0A5C6RUE8"/>
<evidence type="ECO:0000313" key="3">
    <source>
        <dbReference type="Proteomes" id="UP000321580"/>
    </source>
</evidence>
<evidence type="ECO:0000313" key="2">
    <source>
        <dbReference type="EMBL" id="TXB65599.1"/>
    </source>
</evidence>
<accession>A0A5C6RUE8</accession>
<proteinExistence type="predicted"/>
<keyword evidence="3" id="KW-1185">Reference proteome</keyword>
<dbReference type="OrthoDB" id="9850278at2"/>
<comment type="caution">
    <text evidence="2">The sequence shown here is derived from an EMBL/GenBank/DDBJ whole genome shotgun (WGS) entry which is preliminary data.</text>
</comment>
<protein>
    <submittedName>
        <fullName evidence="2">Uncharacterized protein</fullName>
    </submittedName>
</protein>
<gene>
    <name evidence="2" type="ORF">FRY97_06350</name>
</gene>
<feature type="chain" id="PRO_5022891992" evidence="1">
    <location>
        <begin position="22"/>
        <end position="334"/>
    </location>
</feature>
<dbReference type="Proteomes" id="UP000321580">
    <property type="component" value="Unassembled WGS sequence"/>
</dbReference>
<dbReference type="RefSeq" id="WP_147166608.1">
    <property type="nucleotide sequence ID" value="NZ_VOOR01000009.1"/>
</dbReference>
<reference evidence="2 3" key="1">
    <citation type="submission" date="2019-08" db="EMBL/GenBank/DDBJ databases">
        <title>Genome of Phaeodactylibacter luteus.</title>
        <authorList>
            <person name="Bowman J.P."/>
        </authorList>
    </citation>
    <scope>NUCLEOTIDE SEQUENCE [LARGE SCALE GENOMIC DNA]</scope>
    <source>
        <strain evidence="2 3">KCTC 42180</strain>
    </source>
</reference>
<evidence type="ECO:0000256" key="1">
    <source>
        <dbReference type="SAM" id="SignalP"/>
    </source>
</evidence>